<reference evidence="1" key="1">
    <citation type="submission" date="2021-11" db="EMBL/GenBank/DDBJ databases">
        <authorList>
            <consortium name="Genoscope - CEA"/>
            <person name="William W."/>
        </authorList>
    </citation>
    <scope>NUCLEOTIDE SEQUENCE</scope>
</reference>
<proteinExistence type="predicted"/>
<name>A0A8J2SQ74_9STRA</name>
<comment type="caution">
    <text evidence="1">The sequence shown here is derived from an EMBL/GenBank/DDBJ whole genome shotgun (WGS) entry which is preliminary data.</text>
</comment>
<sequence length="111" mass="11753">MRRSRSLIAALQKNCSHSAATRPPARISLIRAAPQPRRLGQLRAATTLRQLSDAPRFANGAPLADSNKMGAAASCVGSKEDPITSGDVEVAQEAWAKGIVDIGKVYQDKGD</sequence>
<accession>A0A8J2SQ74</accession>
<protein>
    <submittedName>
        <fullName evidence="1">Uncharacterized protein</fullName>
    </submittedName>
</protein>
<evidence type="ECO:0000313" key="1">
    <source>
        <dbReference type="EMBL" id="CAH0371324.1"/>
    </source>
</evidence>
<evidence type="ECO:0000313" key="2">
    <source>
        <dbReference type="Proteomes" id="UP000789595"/>
    </source>
</evidence>
<gene>
    <name evidence="1" type="ORF">PECAL_3P12590</name>
</gene>
<keyword evidence="2" id="KW-1185">Reference proteome</keyword>
<organism evidence="1 2">
    <name type="scientific">Pelagomonas calceolata</name>
    <dbReference type="NCBI Taxonomy" id="35677"/>
    <lineage>
        <taxon>Eukaryota</taxon>
        <taxon>Sar</taxon>
        <taxon>Stramenopiles</taxon>
        <taxon>Ochrophyta</taxon>
        <taxon>Pelagophyceae</taxon>
        <taxon>Pelagomonadales</taxon>
        <taxon>Pelagomonadaceae</taxon>
        <taxon>Pelagomonas</taxon>
    </lineage>
</organism>
<dbReference type="EMBL" id="CAKKNE010000003">
    <property type="protein sequence ID" value="CAH0371324.1"/>
    <property type="molecule type" value="Genomic_DNA"/>
</dbReference>
<dbReference type="AlphaFoldDB" id="A0A8J2SQ74"/>
<dbReference type="Proteomes" id="UP000789595">
    <property type="component" value="Unassembled WGS sequence"/>
</dbReference>